<proteinExistence type="predicted"/>
<evidence type="ECO:0000313" key="2">
    <source>
        <dbReference type="Proteomes" id="UP000092743"/>
    </source>
</evidence>
<protein>
    <submittedName>
        <fullName evidence="1">Uncharacterized protein</fullName>
    </submittedName>
</protein>
<sequence>MRVEEKKRKVRSDKKRDIKPTINMELREVICRLSYITMTPIKDVGEFICVFGLDTKEVIDILANYFRRDLVVNSTCYVGDLERRSLQRVKLEGPTERITIRFKQGTYEKINALAYALDVTPSKATALLLEVSLKDSNVINRYVKSYLKETLDGKRLKELKKIVKFINDHNPYDEEFSWTEFMSYMFEGMKNQSKSMKNTLNDWIDKYK</sequence>
<dbReference type="RefSeq" id="WP_065487056.1">
    <property type="nucleotide sequence ID" value="NZ_CP015356.1"/>
</dbReference>
<dbReference type="AlphaFoldDB" id="A0A9W3SJ13"/>
<name>A0A9W3SJ13_BACTU</name>
<keyword evidence="1" id="KW-0614">Plasmid</keyword>
<geneLocation type="plasmid" evidence="1 2">
    <name>p101287</name>
</geneLocation>
<dbReference type="EMBL" id="CP015356">
    <property type="protein sequence ID" value="ANS52358.1"/>
    <property type="molecule type" value="Genomic_DNA"/>
</dbReference>
<dbReference type="Proteomes" id="UP000092743">
    <property type="component" value="Plasmid p101287"/>
</dbReference>
<accession>A0A9W3SJ13</accession>
<organism evidence="1 2">
    <name type="scientific">Bacillus thuringiensis</name>
    <dbReference type="NCBI Taxonomy" id="1428"/>
    <lineage>
        <taxon>Bacteria</taxon>
        <taxon>Bacillati</taxon>
        <taxon>Bacillota</taxon>
        <taxon>Bacilli</taxon>
        <taxon>Bacillales</taxon>
        <taxon>Bacillaceae</taxon>
        <taxon>Bacillus</taxon>
        <taxon>Bacillus cereus group</taxon>
    </lineage>
</organism>
<evidence type="ECO:0000313" key="1">
    <source>
        <dbReference type="EMBL" id="ANS52358.1"/>
    </source>
</evidence>
<reference evidence="1 2" key="1">
    <citation type="submission" date="2016-04" db="EMBL/GenBank/DDBJ databases">
        <title>High quality genome of the nematocidal Bacillus thuringiensis MYBT18246.</title>
        <authorList>
            <person name="Hollensteiner J."/>
            <person name="Poehlein A."/>
            <person name="Sproeer C."/>
            <person name="Bunk B."/>
            <person name="Rosenstiel P."/>
            <person name="Schulenburg H."/>
            <person name="Liesegang H."/>
        </authorList>
    </citation>
    <scope>NUCLEOTIDE SEQUENCE [LARGE SCALE GENOMIC DNA]</scope>
    <source>
        <strain evidence="1 2">MYBT18246</strain>
        <plasmid evidence="1 2">p101287</plasmid>
    </source>
</reference>
<gene>
    <name evidence="1" type="ORF">BT246_70680</name>
</gene>